<keyword evidence="3" id="KW-1185">Reference proteome</keyword>
<reference evidence="2" key="1">
    <citation type="submission" date="2020-03" db="EMBL/GenBank/DDBJ databases">
        <authorList>
            <person name="Weist P."/>
        </authorList>
    </citation>
    <scope>NUCLEOTIDE SEQUENCE</scope>
</reference>
<name>A0A9N7U2V1_PLEPL</name>
<protein>
    <submittedName>
        <fullName evidence="2">Uncharacterized protein</fullName>
    </submittedName>
</protein>
<comment type="caution">
    <text evidence="2">The sequence shown here is derived from an EMBL/GenBank/DDBJ whole genome shotgun (WGS) entry which is preliminary data.</text>
</comment>
<feature type="region of interest" description="Disordered" evidence="1">
    <location>
        <begin position="75"/>
        <end position="95"/>
    </location>
</feature>
<evidence type="ECO:0000256" key="1">
    <source>
        <dbReference type="SAM" id="MobiDB-lite"/>
    </source>
</evidence>
<evidence type="ECO:0000313" key="2">
    <source>
        <dbReference type="EMBL" id="CAB1423307.1"/>
    </source>
</evidence>
<evidence type="ECO:0000313" key="3">
    <source>
        <dbReference type="Proteomes" id="UP001153269"/>
    </source>
</evidence>
<sequence>MGLYGFVAPPYAPSLQPTQGVRNHSLTASSPTNVKMKALTTCGGSRAREYERTWERKTEERRERRLLRAWSKPAEALPESGGAPCQRLWSDERPF</sequence>
<accession>A0A9N7U2V1</accession>
<proteinExistence type="predicted"/>
<dbReference type="EMBL" id="CADEAL010000646">
    <property type="protein sequence ID" value="CAB1423307.1"/>
    <property type="molecule type" value="Genomic_DNA"/>
</dbReference>
<dbReference type="AlphaFoldDB" id="A0A9N7U2V1"/>
<organism evidence="2 3">
    <name type="scientific">Pleuronectes platessa</name>
    <name type="common">European plaice</name>
    <dbReference type="NCBI Taxonomy" id="8262"/>
    <lineage>
        <taxon>Eukaryota</taxon>
        <taxon>Metazoa</taxon>
        <taxon>Chordata</taxon>
        <taxon>Craniata</taxon>
        <taxon>Vertebrata</taxon>
        <taxon>Euteleostomi</taxon>
        <taxon>Actinopterygii</taxon>
        <taxon>Neopterygii</taxon>
        <taxon>Teleostei</taxon>
        <taxon>Neoteleostei</taxon>
        <taxon>Acanthomorphata</taxon>
        <taxon>Carangaria</taxon>
        <taxon>Pleuronectiformes</taxon>
        <taxon>Pleuronectoidei</taxon>
        <taxon>Pleuronectidae</taxon>
        <taxon>Pleuronectes</taxon>
    </lineage>
</organism>
<dbReference type="Proteomes" id="UP001153269">
    <property type="component" value="Unassembled WGS sequence"/>
</dbReference>
<gene>
    <name evidence="2" type="ORF">PLEPLA_LOCUS11226</name>
</gene>